<dbReference type="EMBL" id="KZ989121">
    <property type="protein sequence ID" value="RKP28068.1"/>
    <property type="molecule type" value="Genomic_DNA"/>
</dbReference>
<protein>
    <submittedName>
        <fullName evidence="3">Uncharacterized protein</fullName>
    </submittedName>
</protein>
<keyword evidence="2" id="KW-0472">Membrane</keyword>
<keyword evidence="2" id="KW-1133">Transmembrane helix</keyword>
<sequence length="179" mass="19199">MAILRRSPARASGPIAAAVPPAKSATSSLARPSLLIVWKEGDDPSMLLPSPPPPPRAHTATSSFLPSSCAAISARQHHSHRVTGRVASSAAMHARLSLTAMAQLVGSAGVGKQTLTRQLQEALPYNVSGDSPYSMYVTGIIIIIILTRLMARRLWQPQHQSNSMRRAHGMGRGLCRVRR</sequence>
<evidence type="ECO:0000313" key="3">
    <source>
        <dbReference type="EMBL" id="RKP28068.1"/>
    </source>
</evidence>
<gene>
    <name evidence="3" type="ORF">SYNPS1DRAFT_26325</name>
</gene>
<keyword evidence="2" id="KW-0812">Transmembrane</keyword>
<evidence type="ECO:0000256" key="1">
    <source>
        <dbReference type="SAM" id="MobiDB-lite"/>
    </source>
</evidence>
<dbReference type="AlphaFoldDB" id="A0A4P9Z6J1"/>
<proteinExistence type="predicted"/>
<keyword evidence="4" id="KW-1185">Reference proteome</keyword>
<evidence type="ECO:0000256" key="2">
    <source>
        <dbReference type="SAM" id="Phobius"/>
    </source>
</evidence>
<reference evidence="4" key="1">
    <citation type="journal article" date="2018" name="Nat. Microbiol.">
        <title>Leveraging single-cell genomics to expand the fungal tree of life.</title>
        <authorList>
            <person name="Ahrendt S.R."/>
            <person name="Quandt C.A."/>
            <person name="Ciobanu D."/>
            <person name="Clum A."/>
            <person name="Salamov A."/>
            <person name="Andreopoulos B."/>
            <person name="Cheng J.F."/>
            <person name="Woyke T."/>
            <person name="Pelin A."/>
            <person name="Henrissat B."/>
            <person name="Reynolds N.K."/>
            <person name="Benny G.L."/>
            <person name="Smith M.E."/>
            <person name="James T.Y."/>
            <person name="Grigoriev I.V."/>
        </authorList>
    </citation>
    <scope>NUCLEOTIDE SEQUENCE [LARGE SCALE GENOMIC DNA]</scope>
    <source>
        <strain evidence="4">Benny S71-1</strain>
    </source>
</reference>
<organism evidence="3 4">
    <name type="scientific">Syncephalis pseudoplumigaleata</name>
    <dbReference type="NCBI Taxonomy" id="1712513"/>
    <lineage>
        <taxon>Eukaryota</taxon>
        <taxon>Fungi</taxon>
        <taxon>Fungi incertae sedis</taxon>
        <taxon>Zoopagomycota</taxon>
        <taxon>Zoopagomycotina</taxon>
        <taxon>Zoopagomycetes</taxon>
        <taxon>Zoopagales</taxon>
        <taxon>Piptocephalidaceae</taxon>
        <taxon>Syncephalis</taxon>
    </lineage>
</organism>
<dbReference type="Proteomes" id="UP000278143">
    <property type="component" value="Unassembled WGS sequence"/>
</dbReference>
<evidence type="ECO:0000313" key="4">
    <source>
        <dbReference type="Proteomes" id="UP000278143"/>
    </source>
</evidence>
<feature type="region of interest" description="Disordered" evidence="1">
    <location>
        <begin position="1"/>
        <end position="23"/>
    </location>
</feature>
<accession>A0A4P9Z6J1</accession>
<feature type="transmembrane region" description="Helical" evidence="2">
    <location>
        <begin position="133"/>
        <end position="151"/>
    </location>
</feature>
<name>A0A4P9Z6J1_9FUNG</name>